<dbReference type="Gene3D" id="2.40.240.20">
    <property type="entry name" value="Hypothetical PUA domain-like, domain 1"/>
    <property type="match status" value="1"/>
</dbReference>
<dbReference type="Proteomes" id="UP000237749">
    <property type="component" value="Unassembled WGS sequence"/>
</dbReference>
<dbReference type="InterPro" id="IPR046886">
    <property type="entry name" value="RsmE_MTase_dom"/>
</dbReference>
<evidence type="ECO:0000256" key="9">
    <source>
        <dbReference type="ARBA" id="ARBA00022691"/>
    </source>
</evidence>
<dbReference type="AlphaFoldDB" id="A0A2S6HUV1"/>
<comment type="similarity">
    <text evidence="2 12">Belongs to the RNA methyltransferase RsmE family.</text>
</comment>
<evidence type="ECO:0000313" key="15">
    <source>
        <dbReference type="EMBL" id="PPK81611.1"/>
    </source>
</evidence>
<evidence type="ECO:0000256" key="10">
    <source>
        <dbReference type="ARBA" id="ARBA00025699"/>
    </source>
</evidence>
<dbReference type="InterPro" id="IPR015947">
    <property type="entry name" value="PUA-like_sf"/>
</dbReference>
<keyword evidence="9 12" id="KW-0949">S-adenosyl-L-methionine</keyword>
<dbReference type="SUPFAM" id="SSF88697">
    <property type="entry name" value="PUA domain-like"/>
    <property type="match status" value="1"/>
</dbReference>
<evidence type="ECO:0000256" key="6">
    <source>
        <dbReference type="ARBA" id="ARBA00022552"/>
    </source>
</evidence>
<name>A0A2S6HUV1_9FIRM</name>
<feature type="domain" description="Ribosomal RNA small subunit methyltransferase E PUA-like" evidence="14">
    <location>
        <begin position="19"/>
        <end position="65"/>
    </location>
</feature>
<evidence type="ECO:0000256" key="3">
    <source>
        <dbReference type="ARBA" id="ARBA00012328"/>
    </source>
</evidence>
<keyword evidence="7 12" id="KW-0489">Methyltransferase</keyword>
<dbReference type="Gene3D" id="3.40.1280.10">
    <property type="match status" value="1"/>
</dbReference>
<dbReference type="InterPro" id="IPR046887">
    <property type="entry name" value="RsmE_PUA-like"/>
</dbReference>
<dbReference type="InterPro" id="IPR029026">
    <property type="entry name" value="tRNA_m1G_MTases_N"/>
</dbReference>
<dbReference type="PIRSF" id="PIRSF015601">
    <property type="entry name" value="MTase_slr0722"/>
    <property type="match status" value="1"/>
</dbReference>
<dbReference type="CDD" id="cd18084">
    <property type="entry name" value="RsmE-like"/>
    <property type="match status" value="1"/>
</dbReference>
<dbReference type="PANTHER" id="PTHR30027:SF3">
    <property type="entry name" value="16S RRNA (URACIL(1498)-N(3))-METHYLTRANSFERASE"/>
    <property type="match status" value="1"/>
</dbReference>
<evidence type="ECO:0000256" key="5">
    <source>
        <dbReference type="ARBA" id="ARBA00022490"/>
    </source>
</evidence>
<keyword evidence="5 12" id="KW-0963">Cytoplasm</keyword>
<organism evidence="15 16">
    <name type="scientific">Lacrimispora xylanisolvens</name>
    <dbReference type="NCBI Taxonomy" id="384636"/>
    <lineage>
        <taxon>Bacteria</taxon>
        <taxon>Bacillati</taxon>
        <taxon>Bacillota</taxon>
        <taxon>Clostridia</taxon>
        <taxon>Lachnospirales</taxon>
        <taxon>Lachnospiraceae</taxon>
        <taxon>Lacrimispora</taxon>
    </lineage>
</organism>
<dbReference type="OrthoDB" id="9815641at2"/>
<evidence type="ECO:0000256" key="11">
    <source>
        <dbReference type="ARBA" id="ARBA00047944"/>
    </source>
</evidence>
<comment type="subcellular location">
    <subcellularLocation>
        <location evidence="1 12">Cytoplasm</location>
    </subcellularLocation>
</comment>
<evidence type="ECO:0000256" key="4">
    <source>
        <dbReference type="ARBA" id="ARBA00013673"/>
    </source>
</evidence>
<keyword evidence="16" id="KW-1185">Reference proteome</keyword>
<dbReference type="Pfam" id="PF04452">
    <property type="entry name" value="Methyltrans_RNA"/>
    <property type="match status" value="1"/>
</dbReference>
<dbReference type="SUPFAM" id="SSF75217">
    <property type="entry name" value="alpha/beta knot"/>
    <property type="match status" value="1"/>
</dbReference>
<evidence type="ECO:0000256" key="8">
    <source>
        <dbReference type="ARBA" id="ARBA00022679"/>
    </source>
</evidence>
<evidence type="ECO:0000256" key="12">
    <source>
        <dbReference type="PIRNR" id="PIRNR015601"/>
    </source>
</evidence>
<evidence type="ECO:0000313" key="16">
    <source>
        <dbReference type="Proteomes" id="UP000237749"/>
    </source>
</evidence>
<dbReference type="InterPro" id="IPR006700">
    <property type="entry name" value="RsmE"/>
</dbReference>
<evidence type="ECO:0000256" key="1">
    <source>
        <dbReference type="ARBA" id="ARBA00004496"/>
    </source>
</evidence>
<accession>A0A2S6HUV1</accession>
<comment type="function">
    <text evidence="10 12">Specifically methylates the N3 position of the uracil ring of uridine 1498 (m3U1498) in 16S rRNA. Acts on the fully assembled 30S ribosomal subunit.</text>
</comment>
<keyword evidence="8 12" id="KW-0808">Transferase</keyword>
<dbReference type="GO" id="GO:0005737">
    <property type="term" value="C:cytoplasm"/>
    <property type="evidence" value="ECO:0007669"/>
    <property type="project" value="UniProtKB-SubCell"/>
</dbReference>
<reference evidence="15 16" key="1">
    <citation type="submission" date="2018-02" db="EMBL/GenBank/DDBJ databases">
        <title>Genomic Encyclopedia of Archaeal and Bacterial Type Strains, Phase II (KMG-II): from individual species to whole genera.</title>
        <authorList>
            <person name="Goeker M."/>
        </authorList>
    </citation>
    <scope>NUCLEOTIDE SEQUENCE [LARGE SCALE GENOMIC DNA]</scope>
    <source>
        <strain evidence="15 16">DSM 3808</strain>
    </source>
</reference>
<dbReference type="GO" id="GO:0070475">
    <property type="term" value="P:rRNA base methylation"/>
    <property type="evidence" value="ECO:0007669"/>
    <property type="project" value="TreeGrafter"/>
</dbReference>
<dbReference type="NCBIfam" id="TIGR00046">
    <property type="entry name" value="RsmE family RNA methyltransferase"/>
    <property type="match status" value="1"/>
</dbReference>
<gene>
    <name evidence="15" type="ORF">BXY41_104414</name>
</gene>
<sequence length="246" mass="27512">MYHFFVQQDQIGETTVRIAGTDVNHIKNVLRMGPREEVLLSNGVDKDYLCEILSISSDEVIAKIIEIREGGTELPVEIYLFQGLPKSDKMELIIQKAVELGVFKIIPVETKRAVVKLDKKKEESKIKRWTAVSESAAKQSKRLLIPEVTGVKTLREAFEFAKEFDILLLPFEHAEGMVHTREIVSRINPGMKVGIFIGPEGGFEDGEVELGESYGAHTITLGKRILRTETAGLFVLSVLGFQLESV</sequence>
<dbReference type="InterPro" id="IPR029028">
    <property type="entry name" value="Alpha/beta_knot_MTases"/>
</dbReference>
<proteinExistence type="inferred from homology"/>
<dbReference type="EC" id="2.1.1.193" evidence="3 12"/>
<evidence type="ECO:0000256" key="2">
    <source>
        <dbReference type="ARBA" id="ARBA00005528"/>
    </source>
</evidence>
<comment type="caution">
    <text evidence="15">The sequence shown here is derived from an EMBL/GenBank/DDBJ whole genome shotgun (WGS) entry which is preliminary data.</text>
</comment>
<evidence type="ECO:0000259" key="14">
    <source>
        <dbReference type="Pfam" id="PF20260"/>
    </source>
</evidence>
<feature type="domain" description="Ribosomal RNA small subunit methyltransferase E methyltransferase" evidence="13">
    <location>
        <begin position="73"/>
        <end position="239"/>
    </location>
</feature>
<evidence type="ECO:0000256" key="7">
    <source>
        <dbReference type="ARBA" id="ARBA00022603"/>
    </source>
</evidence>
<protein>
    <recommendedName>
        <fullName evidence="4 12">Ribosomal RNA small subunit methyltransferase E</fullName>
        <ecNumber evidence="3 12">2.1.1.193</ecNumber>
    </recommendedName>
</protein>
<dbReference type="GO" id="GO:0070042">
    <property type="term" value="F:rRNA (uridine-N3-)-methyltransferase activity"/>
    <property type="evidence" value="ECO:0007669"/>
    <property type="project" value="TreeGrafter"/>
</dbReference>
<dbReference type="PANTHER" id="PTHR30027">
    <property type="entry name" value="RIBOSOMAL RNA SMALL SUBUNIT METHYLTRANSFERASE E"/>
    <property type="match status" value="1"/>
</dbReference>
<dbReference type="RefSeq" id="WP_104436692.1">
    <property type="nucleotide sequence ID" value="NZ_PTJA01000004.1"/>
</dbReference>
<evidence type="ECO:0000259" key="13">
    <source>
        <dbReference type="Pfam" id="PF04452"/>
    </source>
</evidence>
<dbReference type="EMBL" id="PTJA01000004">
    <property type="protein sequence ID" value="PPK81611.1"/>
    <property type="molecule type" value="Genomic_DNA"/>
</dbReference>
<keyword evidence="6 12" id="KW-0698">rRNA processing</keyword>
<dbReference type="Pfam" id="PF20260">
    <property type="entry name" value="PUA_4"/>
    <property type="match status" value="1"/>
</dbReference>
<comment type="catalytic activity">
    <reaction evidence="11 12">
        <text>uridine(1498) in 16S rRNA + S-adenosyl-L-methionine = N(3)-methyluridine(1498) in 16S rRNA + S-adenosyl-L-homocysteine + H(+)</text>
        <dbReference type="Rhea" id="RHEA:42920"/>
        <dbReference type="Rhea" id="RHEA-COMP:10283"/>
        <dbReference type="Rhea" id="RHEA-COMP:10284"/>
        <dbReference type="ChEBI" id="CHEBI:15378"/>
        <dbReference type="ChEBI" id="CHEBI:57856"/>
        <dbReference type="ChEBI" id="CHEBI:59789"/>
        <dbReference type="ChEBI" id="CHEBI:65315"/>
        <dbReference type="ChEBI" id="CHEBI:74502"/>
        <dbReference type="EC" id="2.1.1.193"/>
    </reaction>
</comment>